<feature type="transmembrane region" description="Helical" evidence="2">
    <location>
        <begin position="222"/>
        <end position="241"/>
    </location>
</feature>
<protein>
    <submittedName>
        <fullName evidence="4">CPBP family intramembrane metalloprotease</fullName>
    </submittedName>
</protein>
<gene>
    <name evidence="4" type="ORF">ESZ54_11750</name>
</gene>
<organism evidence="4 5">
    <name type="scientific">Vagococcus silagei</name>
    <dbReference type="NCBI Taxonomy" id="2508885"/>
    <lineage>
        <taxon>Bacteria</taxon>
        <taxon>Bacillati</taxon>
        <taxon>Bacillota</taxon>
        <taxon>Bacilli</taxon>
        <taxon>Lactobacillales</taxon>
        <taxon>Enterococcaceae</taxon>
        <taxon>Vagococcus</taxon>
    </lineage>
</organism>
<feature type="transmembrane region" description="Helical" evidence="2">
    <location>
        <begin position="167"/>
        <end position="184"/>
    </location>
</feature>
<dbReference type="OrthoDB" id="8607342at2"/>
<keyword evidence="2" id="KW-0472">Membrane</keyword>
<feature type="transmembrane region" description="Helical" evidence="2">
    <location>
        <begin position="190"/>
        <end position="210"/>
    </location>
</feature>
<keyword evidence="2" id="KW-0812">Transmembrane</keyword>
<dbReference type="AlphaFoldDB" id="A0A4S3B096"/>
<dbReference type="InterPro" id="IPR003675">
    <property type="entry name" value="Rce1/LyrA-like_dom"/>
</dbReference>
<reference evidence="4 5" key="1">
    <citation type="submission" date="2019-01" db="EMBL/GenBank/DDBJ databases">
        <title>Vagococcus silagei sp. nov. isolated from brewer's grain.</title>
        <authorList>
            <person name="Guu J.-R."/>
        </authorList>
    </citation>
    <scope>NUCLEOTIDE SEQUENCE [LARGE SCALE GENOMIC DNA]</scope>
    <source>
        <strain evidence="4 5">2B-2</strain>
    </source>
</reference>
<keyword evidence="4" id="KW-0378">Hydrolase</keyword>
<dbReference type="GO" id="GO:0004175">
    <property type="term" value="F:endopeptidase activity"/>
    <property type="evidence" value="ECO:0007669"/>
    <property type="project" value="UniProtKB-ARBA"/>
</dbReference>
<keyword evidence="5" id="KW-1185">Reference proteome</keyword>
<evidence type="ECO:0000313" key="4">
    <source>
        <dbReference type="EMBL" id="THB60182.1"/>
    </source>
</evidence>
<evidence type="ECO:0000313" key="5">
    <source>
        <dbReference type="Proteomes" id="UP000310506"/>
    </source>
</evidence>
<sequence length="245" mass="28218">MWFFDVEWDVNLLNLVWYNDFLKEVYMNKIKLFLLAIFLFVMSQSGTLLSAYITIELSPNILNTSLLALFFIFLISCFLFISTKLNLKSKLTKSDIKYVFMTPIAIFVINVITKALFNITDNSQNQEAILSDISKGFIPVSLVLLTAPLFEEIIFRGIIYQKIFNKNIIGLLIQAFLFSLPHILPDILGGTFHLAFFLQYFIPAIIYALVYKKTNKLEIPILAHFVNNVFPVLILVIIIIFEIPL</sequence>
<evidence type="ECO:0000256" key="2">
    <source>
        <dbReference type="SAM" id="Phobius"/>
    </source>
</evidence>
<proteinExistence type="inferred from homology"/>
<evidence type="ECO:0000259" key="3">
    <source>
        <dbReference type="Pfam" id="PF02517"/>
    </source>
</evidence>
<dbReference type="EMBL" id="SDGV01000034">
    <property type="protein sequence ID" value="THB60182.1"/>
    <property type="molecule type" value="Genomic_DNA"/>
</dbReference>
<dbReference type="GO" id="GO:0006508">
    <property type="term" value="P:proteolysis"/>
    <property type="evidence" value="ECO:0007669"/>
    <property type="project" value="UniProtKB-KW"/>
</dbReference>
<keyword evidence="4" id="KW-0482">Metalloprotease</keyword>
<keyword evidence="2" id="KW-1133">Transmembrane helix</keyword>
<dbReference type="Pfam" id="PF02517">
    <property type="entry name" value="Rce1-like"/>
    <property type="match status" value="1"/>
</dbReference>
<dbReference type="GO" id="GO:0080120">
    <property type="term" value="P:CAAX-box protein maturation"/>
    <property type="evidence" value="ECO:0007669"/>
    <property type="project" value="UniProtKB-ARBA"/>
</dbReference>
<comment type="similarity">
    <text evidence="1">Belongs to the UPF0177 family.</text>
</comment>
<dbReference type="InterPro" id="IPR052710">
    <property type="entry name" value="CAAX_protease"/>
</dbReference>
<evidence type="ECO:0000256" key="1">
    <source>
        <dbReference type="ARBA" id="ARBA00009067"/>
    </source>
</evidence>
<feature type="transmembrane region" description="Helical" evidence="2">
    <location>
        <begin position="32"/>
        <end position="55"/>
    </location>
</feature>
<dbReference type="GO" id="GO:0008237">
    <property type="term" value="F:metallopeptidase activity"/>
    <property type="evidence" value="ECO:0007669"/>
    <property type="project" value="UniProtKB-KW"/>
</dbReference>
<dbReference type="PANTHER" id="PTHR36435:SF1">
    <property type="entry name" value="CAAX AMINO TERMINAL PROTEASE FAMILY PROTEIN"/>
    <property type="match status" value="1"/>
</dbReference>
<accession>A0A4S3B096</accession>
<comment type="caution">
    <text evidence="4">The sequence shown here is derived from an EMBL/GenBank/DDBJ whole genome shotgun (WGS) entry which is preliminary data.</text>
</comment>
<dbReference type="Proteomes" id="UP000310506">
    <property type="component" value="Unassembled WGS sequence"/>
</dbReference>
<feature type="domain" description="CAAX prenyl protease 2/Lysostaphin resistance protein A-like" evidence="3">
    <location>
        <begin position="139"/>
        <end position="230"/>
    </location>
</feature>
<feature type="transmembrane region" description="Helical" evidence="2">
    <location>
        <begin position="98"/>
        <end position="117"/>
    </location>
</feature>
<feature type="transmembrane region" description="Helical" evidence="2">
    <location>
        <begin position="61"/>
        <end position="86"/>
    </location>
</feature>
<dbReference type="PANTHER" id="PTHR36435">
    <property type="entry name" value="SLR1288 PROTEIN"/>
    <property type="match status" value="1"/>
</dbReference>
<keyword evidence="4" id="KW-0645">Protease</keyword>
<name>A0A4S3B096_9ENTE</name>